<dbReference type="SUPFAM" id="SSF56762">
    <property type="entry name" value="HydB/Nqo4-like"/>
    <property type="match status" value="1"/>
</dbReference>
<dbReference type="Proteomes" id="UP000248395">
    <property type="component" value="Unassembled WGS sequence"/>
</dbReference>
<dbReference type="EMBL" id="QJKC01000011">
    <property type="protein sequence ID" value="PXX45728.1"/>
    <property type="molecule type" value="Genomic_DNA"/>
</dbReference>
<name>A0A318JEY4_9NEIS</name>
<dbReference type="AlphaFoldDB" id="A0A318JEY4"/>
<dbReference type="RefSeq" id="WP_110313511.1">
    <property type="nucleotide sequence ID" value="NZ_QJKC01000011.1"/>
</dbReference>
<evidence type="ECO:0000313" key="2">
    <source>
        <dbReference type="Proteomes" id="UP000248395"/>
    </source>
</evidence>
<gene>
    <name evidence="1" type="ORF">DFR38_111125</name>
</gene>
<dbReference type="Gene3D" id="1.10.645.10">
    <property type="entry name" value="Cytochrome-c3 Hydrogenase, chain B"/>
    <property type="match status" value="1"/>
</dbReference>
<dbReference type="InterPro" id="IPR029014">
    <property type="entry name" value="NiFe-Hase_large"/>
</dbReference>
<accession>A0A318JEY4</accession>
<reference evidence="1 2" key="1">
    <citation type="submission" date="2018-05" db="EMBL/GenBank/DDBJ databases">
        <title>Genomic Encyclopedia of Type Strains, Phase IV (KMG-IV): sequencing the most valuable type-strain genomes for metagenomic binning, comparative biology and taxonomic classification.</title>
        <authorList>
            <person name="Goeker M."/>
        </authorList>
    </citation>
    <scope>NUCLEOTIDE SEQUENCE [LARGE SCALE GENOMIC DNA]</scope>
    <source>
        <strain evidence="1 2">DSM 25134</strain>
    </source>
</reference>
<comment type="caution">
    <text evidence="1">The sequence shown here is derived from an EMBL/GenBank/DDBJ whole genome shotgun (WGS) entry which is preliminary data.</text>
</comment>
<keyword evidence="2" id="KW-1185">Reference proteome</keyword>
<dbReference type="OrthoDB" id="9157196at2"/>
<evidence type="ECO:0008006" key="3">
    <source>
        <dbReference type="Google" id="ProtNLM"/>
    </source>
</evidence>
<proteinExistence type="predicted"/>
<evidence type="ECO:0000313" key="1">
    <source>
        <dbReference type="EMBL" id="PXX45728.1"/>
    </source>
</evidence>
<sequence>MKADQIHIVLSQNKDSAPAVRVSWPRLEAERLFIGQSAAQAVHTTPMLFALCARAQTLAARLVLQQAAGEPVSVSPQQRGSITLEAVRETLRKLLLDWSQAFDGAAAAAHWMAQWRAAQDLPALRSLAEAMVYGEDCGHWLQGGEDGWLAWMQQGATAPARWLQQLDQPLPGCALLPALDAATLASQLADWLRPGGPVWQGQACEASALAREAEHLPGLLAAGLLARARLLARLLQLARWLNGALLQSSVASLPDGALALVETARGPLVHLAALDASGCISRYRVLPPTLWHAHPEGVLRVSLGFLADAPAAEWQRQISLIDPCVPYSVSKDVEYA</sequence>
<protein>
    <recommendedName>
        <fullName evidence="3">Hydrogenase maturation factor HoxV/HupK</fullName>
    </recommendedName>
</protein>
<organism evidence="1 2">
    <name type="scientific">Aquitalea magnusonii</name>
    <dbReference type="NCBI Taxonomy" id="332411"/>
    <lineage>
        <taxon>Bacteria</taxon>
        <taxon>Pseudomonadati</taxon>
        <taxon>Pseudomonadota</taxon>
        <taxon>Betaproteobacteria</taxon>
        <taxon>Neisseriales</taxon>
        <taxon>Chromobacteriaceae</taxon>
        <taxon>Aquitalea</taxon>
    </lineage>
</organism>